<dbReference type="CDD" id="cd00831">
    <property type="entry name" value="CHS_like"/>
    <property type="match status" value="1"/>
</dbReference>
<dbReference type="PANTHER" id="PTHR11877:SF46">
    <property type="entry name" value="TYPE III POLYKETIDE SYNTHASE A"/>
    <property type="match status" value="1"/>
</dbReference>
<feature type="domain" description="Chalcone/stilbene synthase C-terminal" evidence="4">
    <location>
        <begin position="234"/>
        <end position="361"/>
    </location>
</feature>
<comment type="similarity">
    <text evidence="1">Belongs to the thiolase-like superfamily. Chalcone/stilbene synthases family.</text>
</comment>
<dbReference type="SUPFAM" id="SSF53901">
    <property type="entry name" value="Thiolase-like"/>
    <property type="match status" value="1"/>
</dbReference>
<dbReference type="EMBL" id="JAJVCN010000001">
    <property type="protein sequence ID" value="MCE7002127.1"/>
    <property type="molecule type" value="Genomic_DNA"/>
</dbReference>
<evidence type="ECO:0000259" key="3">
    <source>
        <dbReference type="Pfam" id="PF00195"/>
    </source>
</evidence>
<accession>A0ABS8Z8G0</accession>
<dbReference type="InterPro" id="IPR011141">
    <property type="entry name" value="Polyketide_synthase_type-III"/>
</dbReference>
<dbReference type="InterPro" id="IPR012328">
    <property type="entry name" value="Chalcone/stilbene_synt_C"/>
</dbReference>
<comment type="caution">
    <text evidence="5">The sequence shown here is derived from an EMBL/GenBank/DDBJ whole genome shotgun (WGS) entry which is preliminary data.</text>
</comment>
<keyword evidence="2" id="KW-0808">Transferase</keyword>
<protein>
    <submittedName>
        <fullName evidence="5">Type III polyketide synthase</fullName>
    </submittedName>
</protein>
<name>A0ABS8Z8G0_9PSEU</name>
<reference evidence="5 6" key="1">
    <citation type="submission" date="2021-12" db="EMBL/GenBank/DDBJ databases">
        <title>Genome sequence of Kibdelosporangium philippinense ATCC 49844.</title>
        <authorList>
            <person name="Fedorov E.A."/>
            <person name="Omeragic M."/>
            <person name="Shalygina K.F."/>
            <person name="Maclea K.S."/>
        </authorList>
    </citation>
    <scope>NUCLEOTIDE SEQUENCE [LARGE SCALE GENOMIC DNA]</scope>
    <source>
        <strain evidence="5 6">ATCC 49844</strain>
    </source>
</reference>
<dbReference type="InterPro" id="IPR001099">
    <property type="entry name" value="Chalcone/stilbene_synt_N"/>
</dbReference>
<gene>
    <name evidence="5" type="ORF">LWC34_04695</name>
</gene>
<dbReference type="Gene3D" id="3.40.47.10">
    <property type="match status" value="2"/>
</dbReference>
<evidence type="ECO:0000259" key="4">
    <source>
        <dbReference type="Pfam" id="PF02797"/>
    </source>
</evidence>
<evidence type="ECO:0000256" key="2">
    <source>
        <dbReference type="ARBA" id="ARBA00022679"/>
    </source>
</evidence>
<keyword evidence="6" id="KW-1185">Reference proteome</keyword>
<dbReference type="Pfam" id="PF02797">
    <property type="entry name" value="Chal_sti_synt_C"/>
    <property type="match status" value="1"/>
</dbReference>
<evidence type="ECO:0000313" key="6">
    <source>
        <dbReference type="Proteomes" id="UP001521150"/>
    </source>
</evidence>
<dbReference type="InterPro" id="IPR016039">
    <property type="entry name" value="Thiolase-like"/>
</dbReference>
<dbReference type="Pfam" id="PF00195">
    <property type="entry name" value="Chal_sti_synt_N"/>
    <property type="match status" value="1"/>
</dbReference>
<evidence type="ECO:0000256" key="1">
    <source>
        <dbReference type="ARBA" id="ARBA00005531"/>
    </source>
</evidence>
<proteinExistence type="inferred from homology"/>
<dbReference type="Proteomes" id="UP001521150">
    <property type="component" value="Unassembled WGS sequence"/>
</dbReference>
<feature type="domain" description="Chalcone/stilbene synthase N-terminal" evidence="3">
    <location>
        <begin position="15"/>
        <end position="215"/>
    </location>
</feature>
<dbReference type="PIRSF" id="PIRSF000451">
    <property type="entry name" value="PKS_III"/>
    <property type="match status" value="1"/>
</dbReference>
<sequence length="362" mass="39286">MIIVDGASLSTDTTGSARAAIVAVETAVPSRYVEQEQVLASYAGRVRGGESHGAATFSRSNVRKRHCVWDWSELPASGYPMIGERMQAWERHVLELGRDLMSATLERVDRDHIGTLVIASSTGYTNPGPDVTLAKEFGLRNDLRRTFIGHMGCYAAFNAIKLAMDAVAVRPDQLAVVGCVELSSLHLRDEATTEQAVVHSLFGDAGAMIVISADPVAVGPAIVRTHTETHYDASAMLTLRIHDDCFRMTLSPGVPRLLLQVVRPFLERLLTPVGLTAADVRHWGIHPGGPKIVNLLGRRLNLSEEQLQPSRHVLAEFGNCASATILLILQQIMASGQARPGEYGVFMAFGPGLTVESMLVRF</sequence>
<organism evidence="5 6">
    <name type="scientific">Kibdelosporangium philippinense</name>
    <dbReference type="NCBI Taxonomy" id="211113"/>
    <lineage>
        <taxon>Bacteria</taxon>
        <taxon>Bacillati</taxon>
        <taxon>Actinomycetota</taxon>
        <taxon>Actinomycetes</taxon>
        <taxon>Pseudonocardiales</taxon>
        <taxon>Pseudonocardiaceae</taxon>
        <taxon>Kibdelosporangium</taxon>
    </lineage>
</organism>
<dbReference type="PANTHER" id="PTHR11877">
    <property type="entry name" value="HYDROXYMETHYLGLUTARYL-COA SYNTHASE"/>
    <property type="match status" value="1"/>
</dbReference>
<evidence type="ECO:0000313" key="5">
    <source>
        <dbReference type="EMBL" id="MCE7002127.1"/>
    </source>
</evidence>